<name>A0ABD5CB61_9BURK</name>
<dbReference type="Proteomes" id="UP001245184">
    <property type="component" value="Unassembled WGS sequence"/>
</dbReference>
<evidence type="ECO:0000256" key="1">
    <source>
        <dbReference type="SAM" id="MobiDB-lite"/>
    </source>
</evidence>
<accession>A0ABD5CB61</accession>
<protein>
    <submittedName>
        <fullName evidence="2">Uncharacterized protein</fullName>
    </submittedName>
</protein>
<gene>
    <name evidence="2" type="ORF">QF025_001229</name>
</gene>
<comment type="caution">
    <text evidence="2">The sequence shown here is derived from an EMBL/GenBank/DDBJ whole genome shotgun (WGS) entry which is preliminary data.</text>
</comment>
<dbReference type="RefSeq" id="WP_310030671.1">
    <property type="nucleotide sequence ID" value="NZ_JAVIZN010000002.1"/>
</dbReference>
<sequence>MTIFQLGLTVSVVGPRANLLNQDKWPLALRLTVGTDTQPGVADAVKLIPESLPWNIWQTPSVDVSVLDIDGKGAMVPCTTEAPLDEDKDFLAALKQSIEESGVRLATSEKLDLRYLAELGGTVSDDQFAKSAPPGDELPPDPRDRVSWPGLLMTASTLAAPTPSALLCTWYFWIDRATVADEQADGTWKPKDGFYLSATPHEFRGDAHGKAVVRKPDADAKYPVHVYQYENSGALAYCQGLDIRSVLDPQLDEMNDFWLAIRDSRDNSLLQLGAQLQQALNPATMLGAVSIDEFLAATHFCDPGDPANPKMWRPLTLTQMNQALSAWKEYAGHIEALLPKQWKAAILSAASGASEDQAQVARDAYGALVKSEFLDKLTTTVLKPDGELYIDVEALSGLIEVRLLPSQQDGAAPPYSGGGIDLMVGDEAQRLRHLDDHTNNAVDDVAQIQVFGRRSSDRTLVERDAGAGGAPWYALTSAQYTLPGPGGTLLKSKPRVLGVTTTYIDDVLYREVSFFGCNMVCDNPLNGVHREALDQDHLETFALAPLRRTVGTDSALLSIALRYGDYYEFATGVIDRAGGMAEELTSGAPWNFDLNKVATLKPVQHDHVRYLRQFAVGDLNVLPQQGTGWPQTPKGVALRCMQQHGATSTGPAPVYVFLAPADDAFAAPSTGARPPGAYAFSVAVPRTDEQTFMRWSMPLTTLPLDQRQSAVQALQAELVRIYELRDKLLHELPPADPPNHSVNSTNPPLALVDDPAVAGIGIRWFYDTGEDGFIPEPIARRTSIQLEAGAANHADQDTCHFVIGGGNFICLRLCVLVKREDLERFGDAVSANHLEDVDQPWKAGYVAFKETLVWAEAASKALPKADADRLTLTENDPGNVEVWYALNTLDADKTAAYANVSETTITSERWIWRNLPLPPESGFSTDPLEMLRRYASGPPPELMDAGKRDHEQTVADFDRLSEIDNGFVLRSDQTKPYPGPTDDRALLLVDERDQHTHADYLRYAIRFRSRYAPVLSVPQTDWSEKRRIALAFRGDRTRIKPPKVLAVLPLTQALTVSPVPQNKGGATPFLAVFDEAWFREYGIGERLSARVARVKPEIPEGEGGNLPTQLRFGPLPDHYAAANATSNADPLACFGPFGMTLDRSGSQARANATAFVVYPPPGTPAYFNLFVEFARVLDLPTRAQSSGAVQSEYSEAVPFYTIADSCDLQLGSVKTPLKLIADGDGYNFSGGERLTPFDDAAGAVLSQYRYLLIVGHTVRDGGRGVDVFLPRDALWLSRVDAGNAKATWISDTPRAPFEAGLVVEILLNGRFGKEDDHPLAGKQRLAELFLKLLPDADRVKSKDKPFPEDAPGMMRRVSPWFRIEVGVG</sequence>
<evidence type="ECO:0000313" key="2">
    <source>
        <dbReference type="EMBL" id="MDR6202509.1"/>
    </source>
</evidence>
<evidence type="ECO:0000313" key="3">
    <source>
        <dbReference type="Proteomes" id="UP001245184"/>
    </source>
</evidence>
<organism evidence="2 3">
    <name type="scientific">Paraburkholderia graminis</name>
    <dbReference type="NCBI Taxonomy" id="60548"/>
    <lineage>
        <taxon>Bacteria</taxon>
        <taxon>Pseudomonadati</taxon>
        <taxon>Pseudomonadota</taxon>
        <taxon>Betaproteobacteria</taxon>
        <taxon>Burkholderiales</taxon>
        <taxon>Burkholderiaceae</taxon>
        <taxon>Paraburkholderia</taxon>
    </lineage>
</organism>
<dbReference type="EMBL" id="JAVIZN010000002">
    <property type="protein sequence ID" value="MDR6202509.1"/>
    <property type="molecule type" value="Genomic_DNA"/>
</dbReference>
<reference evidence="2 3" key="1">
    <citation type="submission" date="2023-08" db="EMBL/GenBank/DDBJ databases">
        <title>Genome sequencing of plant associated microbes to promote plant fitness in Sorghum bicolor and Oryza sativa.</title>
        <authorList>
            <person name="Coleman-Derr D."/>
        </authorList>
    </citation>
    <scope>NUCLEOTIDE SEQUENCE [LARGE SCALE GENOMIC DNA]</scope>
    <source>
        <strain evidence="2 3">SLBN-33</strain>
    </source>
</reference>
<proteinExistence type="predicted"/>
<feature type="region of interest" description="Disordered" evidence="1">
    <location>
        <begin position="126"/>
        <end position="145"/>
    </location>
</feature>